<comment type="similarity">
    <text evidence="2">Belongs to the ABC-4 integral membrane protein family. LolC/E subfamily.</text>
</comment>
<feature type="transmembrane region" description="Helical" evidence="7">
    <location>
        <begin position="802"/>
        <end position="831"/>
    </location>
</feature>
<dbReference type="EMBL" id="BAABHJ010000039">
    <property type="protein sequence ID" value="GAA4617297.1"/>
    <property type="molecule type" value="Genomic_DNA"/>
</dbReference>
<keyword evidence="6 7" id="KW-0472">Membrane</keyword>
<feature type="transmembrane region" description="Helical" evidence="7">
    <location>
        <begin position="761"/>
        <end position="781"/>
    </location>
</feature>
<accession>A0ABP8TV89</accession>
<feature type="transmembrane region" description="Helical" evidence="7">
    <location>
        <begin position="456"/>
        <end position="477"/>
    </location>
</feature>
<dbReference type="InterPro" id="IPR051447">
    <property type="entry name" value="Lipoprotein-release_system"/>
</dbReference>
<evidence type="ECO:0000256" key="2">
    <source>
        <dbReference type="ARBA" id="ARBA00005236"/>
    </source>
</evidence>
<evidence type="ECO:0000313" key="9">
    <source>
        <dbReference type="EMBL" id="GAA4617297.1"/>
    </source>
</evidence>
<comment type="subcellular location">
    <subcellularLocation>
        <location evidence="1">Cell membrane</location>
        <topology evidence="1">Multi-pass membrane protein</topology>
    </subcellularLocation>
</comment>
<dbReference type="PANTHER" id="PTHR30489">
    <property type="entry name" value="LIPOPROTEIN-RELEASING SYSTEM TRANSMEMBRANE PROTEIN LOLE"/>
    <property type="match status" value="1"/>
</dbReference>
<feature type="domain" description="ABC3 transporter permease C-terminal" evidence="8">
    <location>
        <begin position="761"/>
        <end position="877"/>
    </location>
</feature>
<feature type="domain" description="ABC3 transporter permease C-terminal" evidence="8">
    <location>
        <begin position="290"/>
        <end position="393"/>
    </location>
</feature>
<evidence type="ECO:0000259" key="8">
    <source>
        <dbReference type="Pfam" id="PF02687"/>
    </source>
</evidence>
<gene>
    <name evidence="9" type="ORF">GCM10023195_77160</name>
</gene>
<keyword evidence="10" id="KW-1185">Reference proteome</keyword>
<evidence type="ECO:0000256" key="4">
    <source>
        <dbReference type="ARBA" id="ARBA00022692"/>
    </source>
</evidence>
<name>A0ABP8TV89_9ACTN</name>
<feature type="transmembrane region" description="Helical" evidence="7">
    <location>
        <begin position="513"/>
        <end position="534"/>
    </location>
</feature>
<feature type="transmembrane region" description="Helical" evidence="7">
    <location>
        <begin position="418"/>
        <end position="436"/>
    </location>
</feature>
<reference evidence="10" key="1">
    <citation type="journal article" date="2019" name="Int. J. Syst. Evol. Microbiol.">
        <title>The Global Catalogue of Microorganisms (GCM) 10K type strain sequencing project: providing services to taxonomists for standard genome sequencing and annotation.</title>
        <authorList>
            <consortium name="The Broad Institute Genomics Platform"/>
            <consortium name="The Broad Institute Genome Sequencing Center for Infectious Disease"/>
            <person name="Wu L."/>
            <person name="Ma J."/>
        </authorList>
    </citation>
    <scope>NUCLEOTIDE SEQUENCE [LARGE SCALE GENOMIC DNA]</scope>
    <source>
        <strain evidence="10">JCM 17938</strain>
    </source>
</reference>
<dbReference type="PANTHER" id="PTHR30489:SF0">
    <property type="entry name" value="LIPOPROTEIN-RELEASING SYSTEM TRANSMEMBRANE PROTEIN LOLE"/>
    <property type="match status" value="1"/>
</dbReference>
<feature type="transmembrane region" description="Helical" evidence="7">
    <location>
        <begin position="851"/>
        <end position="874"/>
    </location>
</feature>
<keyword evidence="5 7" id="KW-1133">Transmembrane helix</keyword>
<evidence type="ECO:0000256" key="7">
    <source>
        <dbReference type="SAM" id="Phobius"/>
    </source>
</evidence>
<evidence type="ECO:0000256" key="3">
    <source>
        <dbReference type="ARBA" id="ARBA00022475"/>
    </source>
</evidence>
<feature type="transmembrane region" description="Helical" evidence="7">
    <location>
        <begin position="325"/>
        <end position="356"/>
    </location>
</feature>
<feature type="transmembrane region" description="Helical" evidence="7">
    <location>
        <begin position="280"/>
        <end position="304"/>
    </location>
</feature>
<dbReference type="Pfam" id="PF02687">
    <property type="entry name" value="FtsX"/>
    <property type="match status" value="2"/>
</dbReference>
<keyword evidence="4 7" id="KW-0812">Transmembrane</keyword>
<sequence>MIWIWLHGLVRRRTARMAAAAAGVAVAVALLACLGAFLAASKATMTARAASGVAVDWQVQVTGGTDPGSVLGTVRADPATRQALPVGFAQTSGFTYTGPTAQTTGSGVVLGVPDGYFRAFPGEVRTLTGSGTGVLLAQQTAANLHAGPGDTISVGRVGVAPARVRVDGVVDLPQADSLFQKVGASPGSQPSAPPDNVLLLPQALWHQVFDPQARTRPDLVTTQLHVRRSHALPSDPAAAYTAITAAARNLEARTAGGAMVGNNLGAALGSAREDAAYAQILFLFLGLPGAVLAGLLTAAIAGAGATRRRREQALLRSRGASVRQVTWLAAVEAAVVGVAGSVVGLAVAALVGRVAFGSARFGATTATAVAWTVGAAVAGLVIAALTVLVPAYRDARAMTVSAGRLTVGRTRAPGWSRYGLDFVLLAAAGAVFAVTGRNGYQLVLAPEGQPTISVSYWAFAGPALLWLGTGLLAWRLYDLLLGRGRRLVGAGLRPLAGGLSGTVAGSMARQRRLLARSIVLLALAVAFAASTATFNSTYRRQAEVDAQLTNGADVTVTESPGASVGPDQARRLAAVPGVKSVEPLQHRFAYVGSDLQDLYGVRPGTIRGATALQDAYFTGGTAKQLTRTLAAKPDSILVSAETVKDFQLGPGDLLNLRLQDGRTKRFTTVPFHYIGIVKEFPTAPKDSFLVANAAYVAQKTGSATIGAFLVDTGGRHIAPVAHRIRSLLGPTATVTDLATTRRVVGSSLTAVDLAGLTRVELTFALLLAAASGGLVLALGLAERRRTFAIATALGANRRQLRGFVSGEAATLAIGGLVAGGLIGALVSQMLVKVLTGVFDPPPSAPTVPWPYLTVVVLITVAALAAVAATAVRLARRPAVQVLREL</sequence>
<comment type="caution">
    <text evidence="9">The sequence shown here is derived from an EMBL/GenBank/DDBJ whole genome shotgun (WGS) entry which is preliminary data.</text>
</comment>
<evidence type="ECO:0000313" key="10">
    <source>
        <dbReference type="Proteomes" id="UP001500212"/>
    </source>
</evidence>
<dbReference type="Proteomes" id="UP001500212">
    <property type="component" value="Unassembled WGS sequence"/>
</dbReference>
<feature type="transmembrane region" description="Helical" evidence="7">
    <location>
        <begin position="368"/>
        <end position="389"/>
    </location>
</feature>
<evidence type="ECO:0000256" key="6">
    <source>
        <dbReference type="ARBA" id="ARBA00023136"/>
    </source>
</evidence>
<proteinExistence type="inferred from homology"/>
<keyword evidence="3" id="KW-1003">Cell membrane</keyword>
<evidence type="ECO:0000256" key="5">
    <source>
        <dbReference type="ARBA" id="ARBA00022989"/>
    </source>
</evidence>
<organism evidence="9 10">
    <name type="scientific">Actinoallomurus liliacearum</name>
    <dbReference type="NCBI Taxonomy" id="1080073"/>
    <lineage>
        <taxon>Bacteria</taxon>
        <taxon>Bacillati</taxon>
        <taxon>Actinomycetota</taxon>
        <taxon>Actinomycetes</taxon>
        <taxon>Streptosporangiales</taxon>
        <taxon>Thermomonosporaceae</taxon>
        <taxon>Actinoallomurus</taxon>
    </lineage>
</organism>
<protein>
    <recommendedName>
        <fullName evidence="8">ABC3 transporter permease C-terminal domain-containing protein</fullName>
    </recommendedName>
</protein>
<dbReference type="InterPro" id="IPR003838">
    <property type="entry name" value="ABC3_permease_C"/>
</dbReference>
<evidence type="ECO:0000256" key="1">
    <source>
        <dbReference type="ARBA" id="ARBA00004651"/>
    </source>
</evidence>